<dbReference type="Gene3D" id="1.10.1280.10">
    <property type="entry name" value="Di-copper center containing domain from catechol oxidase"/>
    <property type="match status" value="1"/>
</dbReference>
<name>A0A0C9PN12_9HYME</name>
<evidence type="ECO:0000313" key="7">
    <source>
        <dbReference type="Proteomes" id="UP000694866"/>
    </source>
</evidence>
<reference evidence="6" key="1">
    <citation type="submission" date="2015-01" db="EMBL/GenBank/DDBJ databases">
        <title>Transcriptome Assembly of Fopius arisanus.</title>
        <authorList>
            <person name="Geib S."/>
        </authorList>
    </citation>
    <scope>NUCLEOTIDE SEQUENCE</scope>
</reference>
<feature type="domain" description="Hemocyanin N-terminal" evidence="4">
    <location>
        <begin position="33"/>
        <end position="153"/>
    </location>
</feature>
<dbReference type="InterPro" id="IPR005204">
    <property type="entry name" value="Hemocyanin_N"/>
</dbReference>
<dbReference type="PANTHER" id="PTHR11511">
    <property type="entry name" value="LARVAL STORAGE PROTEIN/PHENOLOXIDASE"/>
    <property type="match status" value="1"/>
</dbReference>
<dbReference type="EMBL" id="GBYB01002548">
    <property type="protein sequence ID" value="JAG72315.1"/>
    <property type="molecule type" value="Transcribed_RNA"/>
</dbReference>
<evidence type="ECO:0000313" key="8">
    <source>
        <dbReference type="RefSeq" id="XP_011305212.1"/>
    </source>
</evidence>
<dbReference type="OrthoDB" id="6371642at2759"/>
<reference evidence="8" key="2">
    <citation type="submission" date="2025-04" db="UniProtKB">
        <authorList>
            <consortium name="RefSeq"/>
        </authorList>
    </citation>
    <scope>IDENTIFICATION</scope>
    <source>
        <strain evidence="8">USDA-PBARC FA_bdor</strain>
        <tissue evidence="8">Whole organism</tissue>
    </source>
</reference>
<dbReference type="SUPFAM" id="SSF48050">
    <property type="entry name" value="Hemocyanin, N-terminal domain"/>
    <property type="match status" value="1"/>
</dbReference>
<dbReference type="Gene3D" id="1.20.1370.10">
    <property type="entry name" value="Hemocyanin, N-terminal domain"/>
    <property type="match status" value="1"/>
</dbReference>
<evidence type="ECO:0000259" key="4">
    <source>
        <dbReference type="Pfam" id="PF03722"/>
    </source>
</evidence>
<keyword evidence="1" id="KW-0758">Storage protein</keyword>
<accession>A0A0C9PN12</accession>
<evidence type="ECO:0000259" key="5">
    <source>
        <dbReference type="Pfam" id="PF03723"/>
    </source>
</evidence>
<dbReference type="RefSeq" id="XP_011305212.1">
    <property type="nucleotide sequence ID" value="XM_011306910.1"/>
</dbReference>
<dbReference type="Proteomes" id="UP000694866">
    <property type="component" value="Unplaced"/>
</dbReference>
<protein>
    <submittedName>
        <fullName evidence="6">ARYA_4 protein</fullName>
    </submittedName>
    <submittedName>
        <fullName evidence="8">Arylphorin subunit alpha</fullName>
    </submittedName>
</protein>
<dbReference type="Gene3D" id="2.60.40.1520">
    <property type="entry name" value="Hemocyanin, C-terminal domain"/>
    <property type="match status" value="1"/>
</dbReference>
<dbReference type="InterPro" id="IPR000896">
    <property type="entry name" value="Hemocyanin/hexamerin_mid_dom"/>
</dbReference>
<dbReference type="GO" id="GO:0045735">
    <property type="term" value="F:nutrient reservoir activity"/>
    <property type="evidence" value="ECO:0007669"/>
    <property type="project" value="UniProtKB-KW"/>
</dbReference>
<evidence type="ECO:0000313" key="6">
    <source>
        <dbReference type="EMBL" id="JAG72315.1"/>
    </source>
</evidence>
<dbReference type="Pfam" id="PF03722">
    <property type="entry name" value="Hemocyanin_N"/>
    <property type="match status" value="1"/>
</dbReference>
<dbReference type="AlphaFoldDB" id="A0A0C9PN12"/>
<dbReference type="InterPro" id="IPR036697">
    <property type="entry name" value="Hemocyanin_N_sf"/>
</dbReference>
<feature type="domain" description="Hemocyanin C-terminal" evidence="5">
    <location>
        <begin position="433"/>
        <end position="666"/>
    </location>
</feature>
<dbReference type="KEGG" id="fas:105267803"/>
<evidence type="ECO:0000256" key="1">
    <source>
        <dbReference type="ARBA" id="ARBA00022761"/>
    </source>
</evidence>
<feature type="signal peptide" evidence="2">
    <location>
        <begin position="1"/>
        <end position="17"/>
    </location>
</feature>
<dbReference type="GO" id="GO:0005615">
    <property type="term" value="C:extracellular space"/>
    <property type="evidence" value="ECO:0007669"/>
    <property type="project" value="UniProtKB-ARBA"/>
</dbReference>
<sequence>MLKESLIIFTLAALAAADLGFYFTEITADQDYIVKQKKIYQLFYHVSQSNIVNQELFKEGQEYSIEANIDSYTNKDAVNHFIELYKFGFLPRGEIFSLYYPKQLEEMRSLFKLFFYSKDFETFYKTALWARNNINEGQFFCALYQAVIRRPDTVFIQLPPPYEFYPYAFFNTEVIEAAKNAKIYNKLTESNSYVIFGNYSGWYLHRDYDPETKLQYFTEDIGLNAFYFFFRQDNPWWLGSDEFGLAKSYRGEEYLYSHVQLLNRYNLERLANGLERVENFLWDGQFYPGYYPTMIYHNGLPYPQRPANSKIPEYKYKFLYRIHDLESRISAAIDLGYVIDADGTHHKIYTPEGLNLIGNIIEGNMDTCNKNYYGNLDVFGRKVLGFNLEPIDPYRITPSAIESVASCLRDPAFYRFYQRLMYFYYKYKAHMKPYTKEEIIFPGLKFESIAVDKLVTYFDQFDTTISNGLPIASQQEADNFLIKIRQYRLNNKHFTVHFSLNSDKAQKVAIQLFLGPKYDTHHHPLDFSKIYKSFYQLDYWITDVNAGTNKLERVSHDFFFAMADRDPTEITYKRLEKSMEGTEKFIYKQSLYGFPERLLLPKGSRSGTVYQLFAYVSPVTNPIMYKSRVFGYYEYDQKPIGFPLDRPIYEPHFQGPNMFFKNVSIYLKFDVDPNATT</sequence>
<dbReference type="InterPro" id="IPR014756">
    <property type="entry name" value="Ig_E-set"/>
</dbReference>
<dbReference type="PRINTS" id="PR00187">
    <property type="entry name" value="HAEMOCYANIN"/>
</dbReference>
<dbReference type="PANTHER" id="PTHR11511:SF5">
    <property type="entry name" value="FAT-BODY PROTEIN 1-RELATED"/>
    <property type="match status" value="1"/>
</dbReference>
<feature type="domain" description="Hemocyanin middle" evidence="3">
    <location>
        <begin position="160"/>
        <end position="424"/>
    </location>
</feature>
<accession>A0A9R1T9Q4</accession>
<dbReference type="Pfam" id="PF00372">
    <property type="entry name" value="Hemocyanin_M"/>
    <property type="match status" value="1"/>
</dbReference>
<dbReference type="InterPro" id="IPR008922">
    <property type="entry name" value="Di-copper_centre_dom_sf"/>
</dbReference>
<dbReference type="Pfam" id="PF03723">
    <property type="entry name" value="Hemocyanin_C"/>
    <property type="match status" value="1"/>
</dbReference>
<dbReference type="SUPFAM" id="SSF81296">
    <property type="entry name" value="E set domains"/>
    <property type="match status" value="1"/>
</dbReference>
<organism evidence="6">
    <name type="scientific">Fopius arisanus</name>
    <dbReference type="NCBI Taxonomy" id="64838"/>
    <lineage>
        <taxon>Eukaryota</taxon>
        <taxon>Metazoa</taxon>
        <taxon>Ecdysozoa</taxon>
        <taxon>Arthropoda</taxon>
        <taxon>Hexapoda</taxon>
        <taxon>Insecta</taxon>
        <taxon>Pterygota</taxon>
        <taxon>Neoptera</taxon>
        <taxon>Endopterygota</taxon>
        <taxon>Hymenoptera</taxon>
        <taxon>Apocrita</taxon>
        <taxon>Ichneumonoidea</taxon>
        <taxon>Braconidae</taxon>
        <taxon>Opiinae</taxon>
        <taxon>Fopius</taxon>
    </lineage>
</organism>
<proteinExistence type="predicted"/>
<dbReference type="SUPFAM" id="SSF48056">
    <property type="entry name" value="Di-copper centre-containing domain"/>
    <property type="match status" value="1"/>
</dbReference>
<evidence type="ECO:0000259" key="3">
    <source>
        <dbReference type="Pfam" id="PF00372"/>
    </source>
</evidence>
<evidence type="ECO:0000256" key="2">
    <source>
        <dbReference type="SAM" id="SignalP"/>
    </source>
</evidence>
<keyword evidence="2" id="KW-0732">Signal</keyword>
<dbReference type="InterPro" id="IPR005203">
    <property type="entry name" value="Hemocyanin_C"/>
</dbReference>
<keyword evidence="7" id="KW-1185">Reference proteome</keyword>
<dbReference type="GeneID" id="105267803"/>
<dbReference type="InterPro" id="IPR013788">
    <property type="entry name" value="Hemocyanin/hexamerin"/>
</dbReference>
<gene>
    <name evidence="6" type="primary">ARYA_4</name>
    <name evidence="8" type="synonym">LOC105267803</name>
    <name evidence="6" type="ORF">g.5774</name>
</gene>
<dbReference type="InterPro" id="IPR037020">
    <property type="entry name" value="Hemocyanin_C_sf"/>
</dbReference>
<feature type="chain" id="PRO_5044541356" evidence="2">
    <location>
        <begin position="18"/>
        <end position="677"/>
    </location>
</feature>